<reference evidence="1" key="1">
    <citation type="submission" date="2019-05" db="EMBL/GenBank/DDBJ databases">
        <authorList>
            <person name="Lianzixin W."/>
        </authorList>
    </citation>
    <scope>NUCLEOTIDE SEQUENCE</scope>
    <source>
        <strain evidence="1">EC11</strain>
    </source>
</reference>
<gene>
    <name evidence="1" type="ORF">FIA58_009945</name>
</gene>
<accession>A0ABX0IW42</accession>
<dbReference type="EMBL" id="VEVQ02000005">
    <property type="protein sequence ID" value="NHN25995.1"/>
    <property type="molecule type" value="Genomic_DNA"/>
</dbReference>
<evidence type="ECO:0000313" key="2">
    <source>
        <dbReference type="Proteomes" id="UP000817854"/>
    </source>
</evidence>
<evidence type="ECO:0000313" key="1">
    <source>
        <dbReference type="EMBL" id="NHN25995.1"/>
    </source>
</evidence>
<dbReference type="Proteomes" id="UP000817854">
    <property type="component" value="Unassembled WGS sequence"/>
</dbReference>
<sequence length="147" mass="17441">MNHYKFNFYEKKEFVSVIKIEIPKLIEIYDQEIRYYHNYCKKLPKDAPRHIEFREISKLKAKLVEGLTEKVDIDFGNNEDYVSSFSMKIVRKIDFHSIYCKKCEKEYFKNEVCFTDWTTGSGLAASGGKSVFCLNNHFICGFLEWDS</sequence>
<comment type="caution">
    <text evidence="1">The sequence shown here is derived from an EMBL/GenBank/DDBJ whole genome shotgun (WGS) entry which is preliminary data.</text>
</comment>
<reference evidence="1" key="2">
    <citation type="submission" date="2020-02" db="EMBL/GenBank/DDBJ databases">
        <title>Flavobacterium profundi sp. nov., isolated from a deep-sea seamount.</title>
        <authorList>
            <person name="Zhang D.-C."/>
        </authorList>
    </citation>
    <scope>NUCLEOTIDE SEQUENCE</scope>
    <source>
        <strain evidence="1">EC11</strain>
    </source>
</reference>
<dbReference type="RefSeq" id="WP_140962327.1">
    <property type="nucleotide sequence ID" value="NZ_VEVQ02000005.1"/>
</dbReference>
<name>A0ABX0IW42_9FLAO</name>
<keyword evidence="2" id="KW-1185">Reference proteome</keyword>
<proteinExistence type="predicted"/>
<organism evidence="1 2">
    <name type="scientific">Flavobacterium jejuense</name>
    <dbReference type="NCBI Taxonomy" id="1544455"/>
    <lineage>
        <taxon>Bacteria</taxon>
        <taxon>Pseudomonadati</taxon>
        <taxon>Bacteroidota</taxon>
        <taxon>Flavobacteriia</taxon>
        <taxon>Flavobacteriales</taxon>
        <taxon>Flavobacteriaceae</taxon>
        <taxon>Flavobacterium</taxon>
    </lineage>
</organism>
<protein>
    <submittedName>
        <fullName evidence="1">Uncharacterized protein</fullName>
    </submittedName>
</protein>